<evidence type="ECO:0000313" key="2">
    <source>
        <dbReference type="Proteomes" id="UP000761264"/>
    </source>
</evidence>
<dbReference type="SUPFAM" id="SSF52540">
    <property type="entry name" value="P-loop containing nucleoside triphosphate hydrolases"/>
    <property type="match status" value="1"/>
</dbReference>
<dbReference type="InterPro" id="IPR027417">
    <property type="entry name" value="P-loop_NTPase"/>
</dbReference>
<dbReference type="EMBL" id="JAAQPH010000012">
    <property type="protein sequence ID" value="NIA70064.1"/>
    <property type="molecule type" value="Genomic_DNA"/>
</dbReference>
<reference evidence="1" key="1">
    <citation type="submission" date="2020-03" db="EMBL/GenBank/DDBJ databases">
        <title>Genome of Pelagibius litoralis DSM 21314T.</title>
        <authorList>
            <person name="Wang G."/>
        </authorList>
    </citation>
    <scope>NUCLEOTIDE SEQUENCE</scope>
    <source>
        <strain evidence="1">DSM 21314</strain>
    </source>
</reference>
<dbReference type="Proteomes" id="UP000761264">
    <property type="component" value="Unassembled WGS sequence"/>
</dbReference>
<dbReference type="AlphaFoldDB" id="A0A967KAW3"/>
<name>A0A967KAW3_9PROT</name>
<protein>
    <submittedName>
        <fullName evidence="1">Uncharacterized protein</fullName>
    </submittedName>
</protein>
<keyword evidence="2" id="KW-1185">Reference proteome</keyword>
<sequence length="162" mass="18213">MGKTTIGSEISASLSRSKVAHTFLDMDALAETYPRPPDDRFASRLALLNLRDVWTNCSAAGSRNLIVARVIETQHELEEIRRRIPNSRSTICQLRASDETLIERVRTRELGSGRNWHEARAVELSRSLQRSAPADFLVDTEGRSPLDIADEVVARINWVTES</sequence>
<comment type="caution">
    <text evidence="1">The sequence shown here is derived from an EMBL/GenBank/DDBJ whole genome shotgun (WGS) entry which is preliminary data.</text>
</comment>
<dbReference type="Gene3D" id="3.40.50.300">
    <property type="entry name" value="P-loop containing nucleotide triphosphate hydrolases"/>
    <property type="match status" value="1"/>
</dbReference>
<gene>
    <name evidence="1" type="ORF">HBA54_15775</name>
</gene>
<accession>A0A967KAW3</accession>
<proteinExistence type="predicted"/>
<organism evidence="1 2">
    <name type="scientific">Pelagibius litoralis</name>
    <dbReference type="NCBI Taxonomy" id="374515"/>
    <lineage>
        <taxon>Bacteria</taxon>
        <taxon>Pseudomonadati</taxon>
        <taxon>Pseudomonadota</taxon>
        <taxon>Alphaproteobacteria</taxon>
        <taxon>Rhodospirillales</taxon>
        <taxon>Rhodovibrionaceae</taxon>
        <taxon>Pelagibius</taxon>
    </lineage>
</organism>
<evidence type="ECO:0000313" key="1">
    <source>
        <dbReference type="EMBL" id="NIA70064.1"/>
    </source>
</evidence>